<dbReference type="Gene3D" id="3.30.1380.10">
    <property type="match status" value="1"/>
</dbReference>
<feature type="domain" description="D-alanyl-D-alanine carboxypeptidase-like core" evidence="2">
    <location>
        <begin position="97"/>
        <end position="233"/>
    </location>
</feature>
<dbReference type="InterPro" id="IPR052179">
    <property type="entry name" value="DD-CPase-like"/>
</dbReference>
<dbReference type="Pfam" id="PF02557">
    <property type="entry name" value="VanY"/>
    <property type="match status" value="1"/>
</dbReference>
<dbReference type="PANTHER" id="PTHR34385:SF1">
    <property type="entry name" value="PEPTIDOGLYCAN L-ALANYL-D-GLUTAMATE ENDOPEPTIDASE CWLK"/>
    <property type="match status" value="1"/>
</dbReference>
<dbReference type="RefSeq" id="WP_158362022.1">
    <property type="nucleotide sequence ID" value="NZ_JAOQKC010000003.1"/>
</dbReference>
<dbReference type="InterPro" id="IPR003709">
    <property type="entry name" value="VanY-like_core_dom"/>
</dbReference>
<dbReference type="InterPro" id="IPR058193">
    <property type="entry name" value="VanY/YodJ_core_dom"/>
</dbReference>
<dbReference type="InterPro" id="IPR009045">
    <property type="entry name" value="Zn_M74/Hedgehog-like"/>
</dbReference>
<dbReference type="PANTHER" id="PTHR34385">
    <property type="entry name" value="D-ALANYL-D-ALANINE CARBOXYPEPTIDASE"/>
    <property type="match status" value="1"/>
</dbReference>
<proteinExistence type="predicted"/>
<feature type="compositionally biased region" description="Acidic residues" evidence="1">
    <location>
        <begin position="289"/>
        <end position="339"/>
    </location>
</feature>
<accession>A0ABT2RUE3</accession>
<dbReference type="SUPFAM" id="SSF55166">
    <property type="entry name" value="Hedgehog/DD-peptidase"/>
    <property type="match status" value="1"/>
</dbReference>
<comment type="caution">
    <text evidence="3">The sequence shown here is derived from an EMBL/GenBank/DDBJ whole genome shotgun (WGS) entry which is preliminary data.</text>
</comment>
<name>A0ABT2RUE3_9FIRM</name>
<sequence>MTRRQKKRTWVFAGVISTLLGAGVLIGRVYAQSLEPAEAAAEAAIPDVLETEEKVLEETKEEAEEHLPEDWNLILVNKTHPIPEDYQVELKSIGSGHQIDARAYDDFKAMIQASQNDGVTIYVTSSYRDLNKQIALYEKKTDSYLQQGYSLEDALSKAGQVVAVPGTSEHHLGLALDMVSSEYRRLDEKQEQTKGFQWLKEHSWEYGFILRYPNGSTDITGIIYEPWHFRYVGLEAAKEIYESGVTLEEYLGAKPVTEGEAVTYDYRPEKKRKQAATWQNTEAVPSAEEAADAEEMPEYEEAPEPEEVPEPEEIPVEEETPEPCEAPVEEEIPETGEGL</sequence>
<feature type="region of interest" description="Disordered" evidence="1">
    <location>
        <begin position="273"/>
        <end position="339"/>
    </location>
</feature>
<keyword evidence="4" id="KW-1185">Reference proteome</keyword>
<evidence type="ECO:0000313" key="4">
    <source>
        <dbReference type="Proteomes" id="UP001652461"/>
    </source>
</evidence>
<protein>
    <submittedName>
        <fullName evidence="3">M15 family metallopeptidase</fullName>
    </submittedName>
</protein>
<reference evidence="3 4" key="1">
    <citation type="journal article" date="2021" name="ISME Commun">
        <title>Automated analysis of genomic sequences facilitates high-throughput and comprehensive description of bacteria.</title>
        <authorList>
            <person name="Hitch T.C.A."/>
        </authorList>
    </citation>
    <scope>NUCLEOTIDE SEQUENCE [LARGE SCALE GENOMIC DNA]</scope>
    <source>
        <strain evidence="3 4">Sanger_04</strain>
    </source>
</reference>
<evidence type="ECO:0000313" key="3">
    <source>
        <dbReference type="EMBL" id="MCU6695943.1"/>
    </source>
</evidence>
<organism evidence="3 4">
    <name type="scientific">Laedolimicola ammoniilytica</name>
    <dbReference type="NCBI Taxonomy" id="2981771"/>
    <lineage>
        <taxon>Bacteria</taxon>
        <taxon>Bacillati</taxon>
        <taxon>Bacillota</taxon>
        <taxon>Clostridia</taxon>
        <taxon>Lachnospirales</taxon>
        <taxon>Lachnospiraceae</taxon>
        <taxon>Laedolimicola</taxon>
    </lineage>
</organism>
<evidence type="ECO:0000256" key="1">
    <source>
        <dbReference type="SAM" id="MobiDB-lite"/>
    </source>
</evidence>
<dbReference type="Proteomes" id="UP001652461">
    <property type="component" value="Unassembled WGS sequence"/>
</dbReference>
<dbReference type="EMBL" id="JAOQKC010000003">
    <property type="protein sequence ID" value="MCU6695943.1"/>
    <property type="molecule type" value="Genomic_DNA"/>
</dbReference>
<gene>
    <name evidence="3" type="ORF">OCV63_03400</name>
</gene>
<evidence type="ECO:0000259" key="2">
    <source>
        <dbReference type="Pfam" id="PF02557"/>
    </source>
</evidence>
<dbReference type="CDD" id="cd14852">
    <property type="entry name" value="LD-carboxypeptidase"/>
    <property type="match status" value="1"/>
</dbReference>